<accession>B7J4K7</accession>
<reference evidence="1 2" key="1">
    <citation type="journal article" date="2008" name="BMC Genomics">
        <title>Acidithiobacillus ferrooxidans metabolism: from genome sequence to industrial applications.</title>
        <authorList>
            <person name="Valdes J."/>
            <person name="Pedroso I."/>
            <person name="Quatrini R."/>
            <person name="Dodson R.J."/>
            <person name="Tettelin H."/>
            <person name="Blake R.II."/>
            <person name="Eisen J.A."/>
            <person name="Holmes D.S."/>
        </authorList>
    </citation>
    <scope>NUCLEOTIDE SEQUENCE [LARGE SCALE GENOMIC DNA]</scope>
    <source>
        <strain evidence="2">ATCC 23270 / DSM 14882 / CIP 104768 / NCIMB 8455</strain>
    </source>
</reference>
<dbReference type="AlphaFoldDB" id="B7J4K7"/>
<evidence type="ECO:0000313" key="1">
    <source>
        <dbReference type="EMBL" id="ACK78176.1"/>
    </source>
</evidence>
<dbReference type="STRING" id="243159.AFE_0464"/>
<dbReference type="HOGENOM" id="CLU_1567314_0_0_6"/>
<dbReference type="Proteomes" id="UP000001362">
    <property type="component" value="Chromosome"/>
</dbReference>
<dbReference type="EMBL" id="CP001219">
    <property type="protein sequence ID" value="ACK78176.1"/>
    <property type="molecule type" value="Genomic_DNA"/>
</dbReference>
<proteinExistence type="predicted"/>
<evidence type="ECO:0000313" key="2">
    <source>
        <dbReference type="Proteomes" id="UP000001362"/>
    </source>
</evidence>
<name>B7J4K7_ACIF2</name>
<protein>
    <submittedName>
        <fullName evidence="1">Uncharacterized protein</fullName>
    </submittedName>
</protein>
<sequence length="170" mass="18416">MGRADMLLVLPGQAAGLPAVYLAALAMGVVFALETTKDVIAMAVAQTGQMFGRSQRTATCAAEQEQKIIRLSLPAQFCIEIGVGRHARIQLPRHMAATFDKARKIQLRVGTHVNEDGLGMVAQHGVCFLRGEVPGVAFARRLRPFLCFLQNRFGTHRSPCPVTPCGCLDD</sequence>
<organism evidence="1 2">
    <name type="scientific">Acidithiobacillus ferrooxidans (strain ATCC 23270 / DSM 14882 / CIP 104768 / NCIMB 8455)</name>
    <name type="common">Ferrobacillus ferrooxidans (strain ATCC 23270)</name>
    <dbReference type="NCBI Taxonomy" id="243159"/>
    <lineage>
        <taxon>Bacteria</taxon>
        <taxon>Pseudomonadati</taxon>
        <taxon>Pseudomonadota</taxon>
        <taxon>Acidithiobacillia</taxon>
        <taxon>Acidithiobacillales</taxon>
        <taxon>Acidithiobacillaceae</taxon>
        <taxon>Acidithiobacillus</taxon>
    </lineage>
</organism>
<keyword evidence="2" id="KW-1185">Reference proteome</keyword>
<dbReference type="KEGG" id="afr:AFE_0464"/>
<dbReference type="PaxDb" id="243159-AFE_0464"/>
<gene>
    <name evidence="1" type="ordered locus">AFE_0464</name>
</gene>